<proteinExistence type="predicted"/>
<gene>
    <name evidence="1" type="ordered locus">BN4_11585</name>
</gene>
<dbReference type="RefSeq" id="WP_015414864.1">
    <property type="nucleotide sequence ID" value="NC_020409.1"/>
</dbReference>
<dbReference type="EMBL" id="FO203427">
    <property type="protein sequence ID" value="CCH48820.1"/>
    <property type="molecule type" value="Genomic_DNA"/>
</dbReference>
<dbReference type="Proteomes" id="UP000011724">
    <property type="component" value="Chromosome"/>
</dbReference>
<dbReference type="OrthoDB" id="2083258at2"/>
<dbReference type="HOGENOM" id="CLU_174016_0_0_7"/>
<dbReference type="PATRIC" id="fig|879567.3.peg.1656"/>
<evidence type="ECO:0000313" key="2">
    <source>
        <dbReference type="Proteomes" id="UP000011724"/>
    </source>
</evidence>
<name>M1WM15_PSEP2</name>
<organism evidence="1 2">
    <name type="scientific">Pseudodesulfovibrio piezophilus (strain DSM 21447 / JCM 15486 / C1TLV30)</name>
    <name type="common">Desulfovibrio piezophilus</name>
    <dbReference type="NCBI Taxonomy" id="1322246"/>
    <lineage>
        <taxon>Bacteria</taxon>
        <taxon>Pseudomonadati</taxon>
        <taxon>Thermodesulfobacteriota</taxon>
        <taxon>Desulfovibrionia</taxon>
        <taxon>Desulfovibrionales</taxon>
        <taxon>Desulfovibrionaceae</taxon>
    </lineage>
</organism>
<sequence length="91" mass="10551">MIDKAGAVPSIVTRVKQLPIGSSLDLLTFKRDRSVVIFHAEEDRYLITEKGFERHTFETDIKGLRKLLKTLLKREFPRSNKIRVREVLTGQ</sequence>
<evidence type="ECO:0000313" key="1">
    <source>
        <dbReference type="EMBL" id="CCH48820.1"/>
    </source>
</evidence>
<dbReference type="KEGG" id="dpi:BN4_11585"/>
<reference evidence="2" key="2">
    <citation type="journal article" date="2013" name="Stand. Genomic Sci.">
        <title>Complete genome sequence of Desulfocapsa sulfexigens, a marine deltaproteobacterium specialized in disproportionating inorganic sulfur compounds.</title>
        <authorList>
            <person name="Finster K.W."/>
            <person name="Kjeldsen K.U."/>
            <person name="Kube M."/>
            <person name="Reinhardt R."/>
            <person name="Mussmann M."/>
            <person name="Amann R."/>
            <person name="Schreiber L."/>
        </authorList>
    </citation>
    <scope>NUCLEOTIDE SEQUENCE [LARGE SCALE GENOMIC DNA]</scope>
    <source>
        <strain evidence="2">DSM 10523 / SB164P1</strain>
    </source>
</reference>
<dbReference type="BioCyc" id="DPIE1322246:BN4_RS07945-MONOMER"/>
<dbReference type="STRING" id="1322246.BN4_11585"/>
<reference evidence="1 2" key="1">
    <citation type="journal article" date="2013" name="PLoS ONE">
        <title>The first genomic and proteomic characterization of a deep-sea sulfate reducer: insights into the piezophilic lifestyle of Desulfovibrio piezophilus.</title>
        <authorList>
            <person name="Pradel N."/>
            <person name="Ji B."/>
            <person name="Gimenez G."/>
            <person name="Talla E."/>
            <person name="Lenoble P."/>
            <person name="Garel M."/>
            <person name="Tamburini C."/>
            <person name="Fourquet P."/>
            <person name="Lebrun R."/>
            <person name="Bertin P."/>
            <person name="Denis Y."/>
            <person name="Pophillat M."/>
            <person name="Barbe V."/>
            <person name="Ollivier B."/>
            <person name="Dolla A."/>
        </authorList>
    </citation>
    <scope>NUCLEOTIDE SEQUENCE [LARGE SCALE GENOMIC DNA]</scope>
    <source>
        <strain evidence="2">DSM 10523 / SB164P1</strain>
    </source>
</reference>
<dbReference type="eggNOG" id="ENOG5030SSJ">
    <property type="taxonomic scope" value="Bacteria"/>
</dbReference>
<keyword evidence="2" id="KW-1185">Reference proteome</keyword>
<dbReference type="AlphaFoldDB" id="M1WM15"/>
<accession>M1WM15</accession>
<protein>
    <submittedName>
        <fullName evidence="1">Uncharacterized protein</fullName>
    </submittedName>
</protein>